<dbReference type="Gene3D" id="3.30.70.1320">
    <property type="entry name" value="Multidrug efflux transporter AcrB pore domain like"/>
    <property type="match status" value="1"/>
</dbReference>
<reference evidence="2 3" key="1">
    <citation type="submission" date="2017-11" db="EMBL/GenBank/DDBJ databases">
        <title>Infants hospitalized years apart are colonized by the same room-sourced microbial strains.</title>
        <authorList>
            <person name="Brooks B."/>
            <person name="Olm M.R."/>
            <person name="Firek B.A."/>
            <person name="Baker R."/>
            <person name="Thomas B.C."/>
            <person name="Morowitz M.J."/>
            <person name="Banfield J.F."/>
        </authorList>
    </citation>
    <scope>NUCLEOTIDE SEQUENCE [LARGE SCALE GENOMIC DNA]</scope>
    <source>
        <strain evidence="2">S2_009_000_R2_76</strain>
    </source>
</reference>
<dbReference type="Gene3D" id="3.30.2090.10">
    <property type="entry name" value="Multidrug efflux transporter AcrB TolC docking domain, DN and DC subdomains"/>
    <property type="match status" value="2"/>
</dbReference>
<sequence length="1039" mass="115324">MEKNKSNVIDWCLKYKAVPFSLAIILIIVGLYGLRHMSRNEFPQFTIRQGLIIGYYPGASSQQVKDQLTTKVEQYIFGFNEVDKTKTYSYSRDGMMYMFVEVGGDVDDMNTKNFWNKIKNGVVLMQAQMPKEIKGILVNSDFGATSALLLGIESKTRTYRDLEKHVQDIEDNLRTIPELAKISHTGQLSEQIAIYVDNNKLANYGISSGTIMQVLQNEGAIAAAGYVDGKTLDKPIYLSSFYKTQSDLASQIIRNDNNGNIIRLKDVATIKPEYGKPDSYVTVNGTKSIVINMEMKDNKNIVEFGEIVDEHLDQIKKQLPPDIKIVKLANQPDVVDESITHFLKEFAFALIGVVLVAILLLPLRVASVAAATIPITIACTLAIMYLFGFELNTVTLAALIVVLGIVVDDPIVVIDNHIEKLDHGMSVKEAAIASAKELFPSVFTATLAISATFFPLVFFMTGTAKDFVGKFPITIIIALSLSLIISMMLVPYFNTRFIKKGLHKEGTEDKKQKKSFLDYVQTFFNNHIGNAMKHWVVTLIIGILAVVGGVMLMGVVHQQLFPKADRNQFAIEIYLPSGYNLDQTNKAVKGMEQYLSKDKRVTSYASFIGTSSPRFHTLYAPNLPAKNYAQILVNTTDDETTEILLDEYQKKYSSMYPDAYLRMKQLTMVSANAPVEIRISGNDITQLKEVANKVMPVAKKAKAVTWVRTDYDEMMSSVNVNIKTDQASRLGISKEDIANSVGMNMEGITATKVWDGDYAMDVKLKTALTDSADITDLAEMSIASPSSRQVVPLRMVADIKTGWNQGQIVTRNGVPTLTVRVDVTKDAVPEETLQEIRKTIDTLKLPAGVHFSYGGEHEMQEENRGPMGLSLLMSIIVIFLILIWHFKSLKHALLSITTMPLALFGAAAGLLMMGYPFGFTSFIGLLALCGIVVRNGIILIDFADEMRFLEGMSVLDAAIHSAERRMRPIFLTSSAAAVGVVPMIISRSSLWGPLGTVICFGLLGAMLFTLFVIPVLYWLFFRGEEKKQNTQENTEPVQA</sequence>
<proteinExistence type="predicted"/>
<feature type="transmembrane region" description="Helical" evidence="1">
    <location>
        <begin position="342"/>
        <end position="361"/>
    </location>
</feature>
<feature type="transmembrane region" description="Helical" evidence="1">
    <location>
        <begin position="991"/>
        <end position="1020"/>
    </location>
</feature>
<dbReference type="GO" id="GO:0005886">
    <property type="term" value="C:plasma membrane"/>
    <property type="evidence" value="ECO:0007669"/>
    <property type="project" value="TreeGrafter"/>
</dbReference>
<feature type="transmembrane region" description="Helical" evidence="1">
    <location>
        <begin position="471"/>
        <end position="493"/>
    </location>
</feature>
<name>A0A2W5GR99_9SPHI</name>
<keyword evidence="1" id="KW-0472">Membrane</keyword>
<dbReference type="Gene3D" id="3.30.70.1440">
    <property type="entry name" value="Multidrug efflux transporter AcrB pore domain"/>
    <property type="match status" value="1"/>
</dbReference>
<keyword evidence="1" id="KW-0812">Transmembrane</keyword>
<dbReference type="PANTHER" id="PTHR32063">
    <property type="match status" value="1"/>
</dbReference>
<dbReference type="Proteomes" id="UP000249645">
    <property type="component" value="Unassembled WGS sequence"/>
</dbReference>
<organism evidence="2 3">
    <name type="scientific">Pseudopedobacter saltans</name>
    <dbReference type="NCBI Taxonomy" id="151895"/>
    <lineage>
        <taxon>Bacteria</taxon>
        <taxon>Pseudomonadati</taxon>
        <taxon>Bacteroidota</taxon>
        <taxon>Sphingobacteriia</taxon>
        <taxon>Sphingobacteriales</taxon>
        <taxon>Sphingobacteriaceae</taxon>
        <taxon>Pseudopedobacter</taxon>
    </lineage>
</organism>
<dbReference type="InterPro" id="IPR027463">
    <property type="entry name" value="AcrB_DN_DC_subdom"/>
</dbReference>
<dbReference type="SUPFAM" id="SSF82866">
    <property type="entry name" value="Multidrug efflux transporter AcrB transmembrane domain"/>
    <property type="match status" value="2"/>
</dbReference>
<feature type="transmembrane region" description="Helical" evidence="1">
    <location>
        <begin position="535"/>
        <end position="556"/>
    </location>
</feature>
<dbReference type="SUPFAM" id="SSF82714">
    <property type="entry name" value="Multidrug efflux transporter AcrB TolC docking domain, DN and DC subdomains"/>
    <property type="match status" value="2"/>
</dbReference>
<dbReference type="AlphaFoldDB" id="A0A2W5GR99"/>
<dbReference type="SUPFAM" id="SSF82693">
    <property type="entry name" value="Multidrug efflux transporter AcrB pore domain, PN1, PN2, PC1 and PC2 subdomains"/>
    <property type="match status" value="3"/>
</dbReference>
<feature type="transmembrane region" description="Helical" evidence="1">
    <location>
        <begin position="368"/>
        <end position="388"/>
    </location>
</feature>
<feature type="transmembrane region" description="Helical" evidence="1">
    <location>
        <begin position="12"/>
        <end position="34"/>
    </location>
</feature>
<keyword evidence="1" id="KW-1133">Transmembrane helix</keyword>
<feature type="transmembrane region" description="Helical" evidence="1">
    <location>
        <begin position="921"/>
        <end position="943"/>
    </location>
</feature>
<feature type="transmembrane region" description="Helical" evidence="1">
    <location>
        <begin position="867"/>
        <end position="886"/>
    </location>
</feature>
<dbReference type="InterPro" id="IPR001036">
    <property type="entry name" value="Acrflvin-R"/>
</dbReference>
<dbReference type="PANTHER" id="PTHR32063:SF18">
    <property type="entry name" value="CATION EFFLUX SYSTEM PROTEIN"/>
    <property type="match status" value="1"/>
</dbReference>
<accession>A0A2W5GR99</accession>
<feature type="transmembrane region" description="Helical" evidence="1">
    <location>
        <begin position="438"/>
        <end position="459"/>
    </location>
</feature>
<feature type="transmembrane region" description="Helical" evidence="1">
    <location>
        <begin position="969"/>
        <end position="985"/>
    </location>
</feature>
<feature type="transmembrane region" description="Helical" evidence="1">
    <location>
        <begin position="394"/>
        <end position="418"/>
    </location>
</feature>
<dbReference type="Pfam" id="PF00873">
    <property type="entry name" value="ACR_tran"/>
    <property type="match status" value="1"/>
</dbReference>
<dbReference type="EMBL" id="QFOI01000250">
    <property type="protein sequence ID" value="PZP45762.1"/>
    <property type="molecule type" value="Genomic_DNA"/>
</dbReference>
<dbReference type="GO" id="GO:0042910">
    <property type="term" value="F:xenobiotic transmembrane transporter activity"/>
    <property type="evidence" value="ECO:0007669"/>
    <property type="project" value="TreeGrafter"/>
</dbReference>
<protein>
    <submittedName>
        <fullName evidence="2">AcrB/AcrD/AcrF family protein</fullName>
    </submittedName>
</protein>
<dbReference type="PRINTS" id="PR00702">
    <property type="entry name" value="ACRIFLAVINRP"/>
</dbReference>
<evidence type="ECO:0000256" key="1">
    <source>
        <dbReference type="SAM" id="Phobius"/>
    </source>
</evidence>
<dbReference type="Gene3D" id="3.30.70.1430">
    <property type="entry name" value="Multidrug efflux transporter AcrB pore domain"/>
    <property type="match status" value="2"/>
</dbReference>
<dbReference type="Gene3D" id="1.20.1640.10">
    <property type="entry name" value="Multidrug efflux transporter AcrB transmembrane domain"/>
    <property type="match status" value="2"/>
</dbReference>
<comment type="caution">
    <text evidence="2">The sequence shown here is derived from an EMBL/GenBank/DDBJ whole genome shotgun (WGS) entry which is preliminary data.</text>
</comment>
<evidence type="ECO:0000313" key="2">
    <source>
        <dbReference type="EMBL" id="PZP45762.1"/>
    </source>
</evidence>
<evidence type="ECO:0000313" key="3">
    <source>
        <dbReference type="Proteomes" id="UP000249645"/>
    </source>
</evidence>
<gene>
    <name evidence="2" type="ORF">DI598_12885</name>
</gene>
<feature type="transmembrane region" description="Helical" evidence="1">
    <location>
        <begin position="893"/>
        <end position="915"/>
    </location>
</feature>